<evidence type="ECO:0000313" key="3">
    <source>
        <dbReference type="Proteomes" id="UP000534186"/>
    </source>
</evidence>
<sequence length="318" mass="35521">MDDLVKPFREIYAPDLQSRSLKKEIASQGYLLVRGLLPFEDVNQLLNEILLIVGVAGWLMPGYGFVERVADNGAICGESDSSFNLVYQQVFGLESFHALAHHSALREVMKLLIGSRLLIHPKPIGRLIFPNCERLVIQAHQDHQSIAGDPESFTAWIPLHNCPLELGPLRILEGSHRFGLQKVDPETGIIPNGTARGGDWVSGQINAGDVLIFHSLTVHAAAPNVSKQLRISLDCRFQDYERAVDPANLVFAGSSNRSWEATYANWRSDDLKYFWKHMSLKLKPSKDELIQLAQTAASPKMQSRYARILSQLESQMPG</sequence>
<accession>A0A7Y9NQR6</accession>
<proteinExistence type="predicted"/>
<dbReference type="PANTHER" id="PTHR20883">
    <property type="entry name" value="PHYTANOYL-COA DIOXYGENASE DOMAIN CONTAINING 1"/>
    <property type="match status" value="1"/>
</dbReference>
<dbReference type="AlphaFoldDB" id="A0A7Y9NQR6"/>
<evidence type="ECO:0008006" key="4">
    <source>
        <dbReference type="Google" id="ProtNLM"/>
    </source>
</evidence>
<dbReference type="EMBL" id="JACCCV010000002">
    <property type="protein sequence ID" value="NYF53582.1"/>
    <property type="molecule type" value="Genomic_DNA"/>
</dbReference>
<dbReference type="Gene3D" id="2.60.120.620">
    <property type="entry name" value="q2cbj1_9rhob like domain"/>
    <property type="match status" value="1"/>
</dbReference>
<name>A0A7Y9NQR6_9BACT</name>
<comment type="cofactor">
    <cofactor evidence="1">
        <name>Fe(2+)</name>
        <dbReference type="ChEBI" id="CHEBI:29033"/>
    </cofactor>
</comment>
<evidence type="ECO:0000313" key="2">
    <source>
        <dbReference type="EMBL" id="NYF53582.1"/>
    </source>
</evidence>
<dbReference type="SUPFAM" id="SSF51197">
    <property type="entry name" value="Clavaminate synthase-like"/>
    <property type="match status" value="1"/>
</dbReference>
<comment type="caution">
    <text evidence="2">The sequence shown here is derived from an EMBL/GenBank/DDBJ whole genome shotgun (WGS) entry which is preliminary data.</text>
</comment>
<organism evidence="2 3">
    <name type="scientific">Tunturiibacter lichenicola</name>
    <dbReference type="NCBI Taxonomy" id="2051959"/>
    <lineage>
        <taxon>Bacteria</taxon>
        <taxon>Pseudomonadati</taxon>
        <taxon>Acidobacteriota</taxon>
        <taxon>Terriglobia</taxon>
        <taxon>Terriglobales</taxon>
        <taxon>Acidobacteriaceae</taxon>
        <taxon>Tunturiibacter</taxon>
    </lineage>
</organism>
<dbReference type="Pfam" id="PF05721">
    <property type="entry name" value="PhyH"/>
    <property type="match status" value="1"/>
</dbReference>
<evidence type="ECO:0000256" key="1">
    <source>
        <dbReference type="ARBA" id="ARBA00001954"/>
    </source>
</evidence>
<protein>
    <recommendedName>
        <fullName evidence="4">Phytanoyl-CoA dioxygenase family protein</fullName>
    </recommendedName>
</protein>
<dbReference type="Proteomes" id="UP000534186">
    <property type="component" value="Unassembled WGS sequence"/>
</dbReference>
<dbReference type="GO" id="GO:0005506">
    <property type="term" value="F:iron ion binding"/>
    <property type="evidence" value="ECO:0007669"/>
    <property type="project" value="UniProtKB-ARBA"/>
</dbReference>
<reference evidence="2 3" key="1">
    <citation type="submission" date="2020-07" db="EMBL/GenBank/DDBJ databases">
        <title>Genomic Encyclopedia of Type Strains, Phase IV (KMG-V): Genome sequencing to study the core and pangenomes of soil and plant-associated prokaryotes.</title>
        <authorList>
            <person name="Whitman W."/>
        </authorList>
    </citation>
    <scope>NUCLEOTIDE SEQUENCE [LARGE SCALE GENOMIC DNA]</scope>
    <source>
        <strain evidence="2 3">M8UP30</strain>
    </source>
</reference>
<gene>
    <name evidence="2" type="ORF">HDF12_003981</name>
</gene>
<dbReference type="PANTHER" id="PTHR20883:SF48">
    <property type="entry name" value="ECTOINE DIOXYGENASE"/>
    <property type="match status" value="1"/>
</dbReference>
<dbReference type="GO" id="GO:0016706">
    <property type="term" value="F:2-oxoglutarate-dependent dioxygenase activity"/>
    <property type="evidence" value="ECO:0007669"/>
    <property type="project" value="UniProtKB-ARBA"/>
</dbReference>
<dbReference type="InterPro" id="IPR008775">
    <property type="entry name" value="Phytyl_CoA_dOase-like"/>
</dbReference>